<dbReference type="RefSeq" id="WP_094473110.1">
    <property type="nucleotide sequence ID" value="NZ_NOXT01000094.1"/>
</dbReference>
<keyword evidence="3" id="KW-1185">Reference proteome</keyword>
<evidence type="ECO:0000313" key="2">
    <source>
        <dbReference type="EMBL" id="OYQ31090.1"/>
    </source>
</evidence>
<sequence>MHEAATYLVVIDDSPESRVALRFAVLRAAHVGADVRLVSVVRPTEFMHFGSLQSVMAAEARDEALALLEQLAGEAEAEAGARPAITVLEGEPASVILAHVKDNPGIRALVLGTASRGTPGPLVSFFTGERAGSLPCVLMLVPGGLEPERLATIA</sequence>
<organism evidence="2 3">
    <name type="scientific">Sandarakinorhabdus cyanobacteriorum</name>
    <dbReference type="NCBI Taxonomy" id="1981098"/>
    <lineage>
        <taxon>Bacteria</taxon>
        <taxon>Pseudomonadati</taxon>
        <taxon>Pseudomonadota</taxon>
        <taxon>Alphaproteobacteria</taxon>
        <taxon>Sphingomonadales</taxon>
        <taxon>Sphingosinicellaceae</taxon>
        <taxon>Sandarakinorhabdus</taxon>
    </lineage>
</organism>
<evidence type="ECO:0000313" key="3">
    <source>
        <dbReference type="Proteomes" id="UP000216991"/>
    </source>
</evidence>
<dbReference type="AlphaFoldDB" id="A0A255YRN8"/>
<feature type="domain" description="UspA" evidence="1">
    <location>
        <begin position="8"/>
        <end position="120"/>
    </location>
</feature>
<comment type="caution">
    <text evidence="2">The sequence shown here is derived from an EMBL/GenBank/DDBJ whole genome shotgun (WGS) entry which is preliminary data.</text>
</comment>
<dbReference type="OrthoDB" id="9813682at2"/>
<accession>A0A255YRN8</accession>
<protein>
    <submittedName>
        <fullName evidence="2">Universal stress protein</fullName>
    </submittedName>
</protein>
<dbReference type="Proteomes" id="UP000216991">
    <property type="component" value="Unassembled WGS sequence"/>
</dbReference>
<dbReference type="SUPFAM" id="SSF52402">
    <property type="entry name" value="Adenine nucleotide alpha hydrolases-like"/>
    <property type="match status" value="1"/>
</dbReference>
<reference evidence="2 3" key="1">
    <citation type="submission" date="2017-07" db="EMBL/GenBank/DDBJ databases">
        <title>Sandarakinorhabdus cyanobacteriorum sp. nov., a novel bacterium isolated from cyanobacterial aggregates in a eutrophic lake.</title>
        <authorList>
            <person name="Cai H."/>
        </authorList>
    </citation>
    <scope>NUCLEOTIDE SEQUENCE [LARGE SCALE GENOMIC DNA]</scope>
    <source>
        <strain evidence="2 3">TH057</strain>
    </source>
</reference>
<dbReference type="Pfam" id="PF00582">
    <property type="entry name" value="Usp"/>
    <property type="match status" value="1"/>
</dbReference>
<name>A0A255YRN8_9SPHN</name>
<evidence type="ECO:0000259" key="1">
    <source>
        <dbReference type="Pfam" id="PF00582"/>
    </source>
</evidence>
<dbReference type="EMBL" id="NOXT01000094">
    <property type="protein sequence ID" value="OYQ31090.1"/>
    <property type="molecule type" value="Genomic_DNA"/>
</dbReference>
<dbReference type="InterPro" id="IPR006016">
    <property type="entry name" value="UspA"/>
</dbReference>
<proteinExistence type="predicted"/>
<dbReference type="Gene3D" id="3.40.50.12370">
    <property type="match status" value="1"/>
</dbReference>
<gene>
    <name evidence="2" type="ORF">CHU93_05370</name>
</gene>
<dbReference type="CDD" id="cd00293">
    <property type="entry name" value="USP-like"/>
    <property type="match status" value="1"/>
</dbReference>